<dbReference type="InterPro" id="IPR037229">
    <property type="entry name" value="Ribosomal_bL35_sf"/>
</dbReference>
<protein>
    <submittedName>
        <fullName evidence="1">Uncharacterized protein</fullName>
    </submittedName>
</protein>
<name>A0AAD9CV62_PAPLA</name>
<keyword evidence="2" id="KW-1185">Reference proteome</keyword>
<reference evidence="1" key="1">
    <citation type="submission" date="2023-02" db="EMBL/GenBank/DDBJ databases">
        <title>Identification and recombinant expression of a fungal hydrolase from Papiliotrema laurentii that hydrolyzes apple cutin and clears colloidal polyester polyurethane.</title>
        <authorList>
            <consortium name="DOE Joint Genome Institute"/>
            <person name="Roman V.A."/>
            <person name="Bojanowski C."/>
            <person name="Crable B.R."/>
            <person name="Wagner D.N."/>
            <person name="Hung C.S."/>
            <person name="Nadeau L.J."/>
            <person name="Schratz L."/>
            <person name="Haridas S."/>
            <person name="Pangilinan J."/>
            <person name="Lipzen A."/>
            <person name="Na H."/>
            <person name="Yan M."/>
            <person name="Ng V."/>
            <person name="Grigoriev I.V."/>
            <person name="Spatafora J.W."/>
            <person name="Barlow D."/>
            <person name="Biffinger J."/>
            <person name="Kelley-Loughnane N."/>
            <person name="Varaljay V.A."/>
            <person name="Crookes-Goodson W.J."/>
        </authorList>
    </citation>
    <scope>NUCLEOTIDE SEQUENCE</scope>
    <source>
        <strain evidence="1">5307AH</strain>
    </source>
</reference>
<proteinExistence type="predicted"/>
<dbReference type="Proteomes" id="UP001182556">
    <property type="component" value="Unassembled WGS sequence"/>
</dbReference>
<accession>A0AAD9CV62</accession>
<evidence type="ECO:0000313" key="1">
    <source>
        <dbReference type="EMBL" id="KAK1921188.1"/>
    </source>
</evidence>
<evidence type="ECO:0000313" key="2">
    <source>
        <dbReference type="Proteomes" id="UP001182556"/>
    </source>
</evidence>
<dbReference type="AlphaFoldDB" id="A0AAD9CV62"/>
<dbReference type="EMBL" id="JAODAN010000011">
    <property type="protein sequence ID" value="KAK1921188.1"/>
    <property type="molecule type" value="Genomic_DNA"/>
</dbReference>
<organism evidence="1 2">
    <name type="scientific">Papiliotrema laurentii</name>
    <name type="common">Cryptococcus laurentii</name>
    <dbReference type="NCBI Taxonomy" id="5418"/>
    <lineage>
        <taxon>Eukaryota</taxon>
        <taxon>Fungi</taxon>
        <taxon>Dikarya</taxon>
        <taxon>Basidiomycota</taxon>
        <taxon>Agaricomycotina</taxon>
        <taxon>Tremellomycetes</taxon>
        <taxon>Tremellales</taxon>
        <taxon>Rhynchogastremaceae</taxon>
        <taxon>Papiliotrema</taxon>
    </lineage>
</organism>
<gene>
    <name evidence="1" type="ORF">DB88DRAFT_92639</name>
</gene>
<sequence>MSFLPRLFRSTPSFAPSASFGLPALPSTATAGPSRIRMFSTTPVVEKMRTVQAAVFRFKYKKSTNEVCGDFHDLFSPGYRYSLASMLSVLSYSISRYPSRSVLTRQWLRVRPCSDSLSRVQQEIYTDPQRQAGVRHGNTMWSVGHLKRLRGPVAIKTKNQKKTIQRMLPYGN</sequence>
<dbReference type="Gene3D" id="4.10.410.60">
    <property type="match status" value="1"/>
</dbReference>
<comment type="caution">
    <text evidence="1">The sequence shown here is derived from an EMBL/GenBank/DDBJ whole genome shotgun (WGS) entry which is preliminary data.</text>
</comment>